<feature type="compositionally biased region" description="Basic and acidic residues" evidence="1">
    <location>
        <begin position="70"/>
        <end position="90"/>
    </location>
</feature>
<proteinExistence type="predicted"/>
<protein>
    <submittedName>
        <fullName evidence="2">Uncharacterized protein</fullName>
    </submittedName>
</protein>
<accession>A0A2N5NH62</accession>
<evidence type="ECO:0000313" key="3">
    <source>
        <dbReference type="Proteomes" id="UP000234849"/>
    </source>
</evidence>
<evidence type="ECO:0000256" key="1">
    <source>
        <dbReference type="SAM" id="MobiDB-lite"/>
    </source>
</evidence>
<reference evidence="2 3" key="1">
    <citation type="journal article" date="2017" name="Genome Med.">
        <title>A novel Ruminococcus gnavus clade enriched in inflammatory bowel disease patients.</title>
        <authorList>
            <person name="Hall A.B."/>
            <person name="Yassour M."/>
            <person name="Sauk J."/>
            <person name="Garner A."/>
            <person name="Jiang X."/>
            <person name="Arthur T."/>
            <person name="Lagoudas G.K."/>
            <person name="Vatanen T."/>
            <person name="Fornelos N."/>
            <person name="Wilson R."/>
            <person name="Bertha M."/>
            <person name="Cohen M."/>
            <person name="Garber J."/>
            <person name="Khalili H."/>
            <person name="Gevers D."/>
            <person name="Ananthakrishnan A.N."/>
            <person name="Kugathasan S."/>
            <person name="Lander E.S."/>
            <person name="Blainey P."/>
            <person name="Vlamakis H."/>
            <person name="Xavier R.J."/>
            <person name="Huttenhower C."/>
        </authorList>
    </citation>
    <scope>NUCLEOTIDE SEQUENCE [LARGE SCALE GENOMIC DNA]</scope>
    <source>
        <strain evidence="2 3">RJX1118</strain>
    </source>
</reference>
<dbReference type="Proteomes" id="UP000234849">
    <property type="component" value="Unassembled WGS sequence"/>
</dbReference>
<gene>
    <name evidence="2" type="ORF">CDL18_10365</name>
</gene>
<dbReference type="RefSeq" id="WP_101879873.1">
    <property type="nucleotide sequence ID" value="NZ_NIHM01000013.1"/>
</dbReference>
<dbReference type="AlphaFoldDB" id="A0A2N5NH62"/>
<evidence type="ECO:0000313" key="2">
    <source>
        <dbReference type="EMBL" id="PLT54382.1"/>
    </source>
</evidence>
<organism evidence="2 3">
    <name type="scientific">Mediterraneibacter gnavus</name>
    <name type="common">Ruminococcus gnavus</name>
    <dbReference type="NCBI Taxonomy" id="33038"/>
    <lineage>
        <taxon>Bacteria</taxon>
        <taxon>Bacillati</taxon>
        <taxon>Bacillota</taxon>
        <taxon>Clostridia</taxon>
        <taxon>Lachnospirales</taxon>
        <taxon>Lachnospiraceae</taxon>
        <taxon>Mediterraneibacter</taxon>
    </lineage>
</organism>
<dbReference type="EMBL" id="NIHM01000013">
    <property type="protein sequence ID" value="PLT54382.1"/>
    <property type="molecule type" value="Genomic_DNA"/>
</dbReference>
<comment type="caution">
    <text evidence="2">The sequence shown here is derived from an EMBL/GenBank/DDBJ whole genome shotgun (WGS) entry which is preliminary data.</text>
</comment>
<name>A0A2N5NH62_MEDGN</name>
<feature type="region of interest" description="Disordered" evidence="1">
    <location>
        <begin position="70"/>
        <end position="97"/>
    </location>
</feature>
<sequence>MKQRQKETISTWLYEEYRRLWIEKGQEPHKRNNREIVAAVMERIEAAGIWLPEQEVTKYFYRRKTHYRNRIEKGLQPKPEMQDKDSRTQKEQGAGSQ</sequence>